<sequence>PADGQQFYVEPEALKIFRFSLYAVIIVFALVGNVTVCVISRRNRRLQRSTYCFIMNLAVSDIGSVLCLPFLLPELFIGNWVMGEVMCKLLKPSVVVFNFVTTNTLVAIACDRFRAVVFPFVTRPTTSETRLILSLLWLIAFLFSLPSYGAMTVYSYPEAPDIYFCLDIFSEDTIKDTLYRRIYTIIMYSVQALLPVVVISVLYLKITATLKNIRLIPLSIRTLRSSSLNSTPSSSPRSSVVHINKLNMNPAGFVRRQLMEKKFLRMLMTVLLLYVLCYLPFQTFYLVYEFTPGLYNLPYLQTLSEYLYLIVWLPNALNPVCYGCMNEQYKRAFRALMFRPRKFFQTLNLRPSFSHSTIFRFIMYALIILFALVGNVAVCVITRRNRRLQTSTYFLVMNLAVSDIGSVLCLPFLLPELFVQSWRMGEVMCKLVKPSVVVFNFVTTNTLVAIACDRYRAVVFPLVPRPSTSETRLILCLLWLVAFLFSLPLYGAMTLYSFDDEPYNYYCLDMFSYVSEKDTVYRHVYTIVLYIVHVSLPVLVISVLYLKITATLKDIRLLPLVLRPNQSSSLTSTPSASPHSSTLHLNKLNMNSTGFMKRQAMENKFLKMLMSVLLVYILCYLPFQTLYLVSQFHYELYSLPYMQLFTEFLYLIVWLPNALNPVCYGCLNEHYKRAFKALILRPRKFVQTLKKRYNSTHSVMLSTQVNNRM</sequence>
<dbReference type="EMBL" id="CALNXI010000595">
    <property type="protein sequence ID" value="CAH3029834.1"/>
    <property type="molecule type" value="Genomic_DNA"/>
</dbReference>
<evidence type="ECO:0000259" key="10">
    <source>
        <dbReference type="PROSITE" id="PS50262"/>
    </source>
</evidence>
<name>A0ABN8MNY7_9CNID</name>
<evidence type="ECO:0000313" key="12">
    <source>
        <dbReference type="Proteomes" id="UP001159427"/>
    </source>
</evidence>
<feature type="transmembrane region" description="Helical" evidence="9">
    <location>
        <begin position="434"/>
        <end position="452"/>
    </location>
</feature>
<evidence type="ECO:0000256" key="9">
    <source>
        <dbReference type="SAM" id="Phobius"/>
    </source>
</evidence>
<dbReference type="PRINTS" id="PR00237">
    <property type="entry name" value="GPCRRHODOPSN"/>
</dbReference>
<keyword evidence="4 8" id="KW-0297">G-protein coupled receptor</keyword>
<comment type="similarity">
    <text evidence="8">Belongs to the G-protein coupled receptor 1 family.</text>
</comment>
<evidence type="ECO:0000256" key="6">
    <source>
        <dbReference type="ARBA" id="ARBA00023170"/>
    </source>
</evidence>
<dbReference type="Proteomes" id="UP001159427">
    <property type="component" value="Unassembled WGS sequence"/>
</dbReference>
<feature type="transmembrane region" description="Helical" evidence="9">
    <location>
        <begin position="393"/>
        <end position="414"/>
    </location>
</feature>
<feature type="transmembrane region" description="Helical" evidence="9">
    <location>
        <begin position="358"/>
        <end position="381"/>
    </location>
</feature>
<keyword evidence="12" id="KW-1185">Reference proteome</keyword>
<keyword evidence="3 9" id="KW-1133">Transmembrane helix</keyword>
<dbReference type="CDD" id="cd00637">
    <property type="entry name" value="7tm_classA_rhodopsin-like"/>
    <property type="match status" value="1"/>
</dbReference>
<evidence type="ECO:0000256" key="4">
    <source>
        <dbReference type="ARBA" id="ARBA00023040"/>
    </source>
</evidence>
<feature type="transmembrane region" description="Helical" evidence="9">
    <location>
        <begin position="182"/>
        <end position="204"/>
    </location>
</feature>
<feature type="transmembrane region" description="Helical" evidence="9">
    <location>
        <begin position="473"/>
        <end position="496"/>
    </location>
</feature>
<feature type="transmembrane region" description="Helical" evidence="9">
    <location>
        <begin position="263"/>
        <end position="288"/>
    </location>
</feature>
<keyword evidence="6 8" id="KW-0675">Receptor</keyword>
<keyword evidence="2 8" id="KW-0812">Transmembrane</keyword>
<feature type="transmembrane region" description="Helical" evidence="9">
    <location>
        <begin position="648"/>
        <end position="667"/>
    </location>
</feature>
<dbReference type="InterPro" id="IPR000276">
    <property type="entry name" value="GPCR_Rhodpsn"/>
</dbReference>
<feature type="transmembrane region" description="Helical" evidence="9">
    <location>
        <begin position="524"/>
        <end position="546"/>
    </location>
</feature>
<evidence type="ECO:0000256" key="1">
    <source>
        <dbReference type="ARBA" id="ARBA00004141"/>
    </source>
</evidence>
<evidence type="ECO:0000256" key="8">
    <source>
        <dbReference type="RuleBase" id="RU000688"/>
    </source>
</evidence>
<dbReference type="PROSITE" id="PS50262">
    <property type="entry name" value="G_PROTEIN_RECEP_F1_2"/>
    <property type="match status" value="2"/>
</dbReference>
<comment type="caution">
    <text evidence="11">The sequence shown here is derived from an EMBL/GenBank/DDBJ whole genome shotgun (WGS) entry which is preliminary data.</text>
</comment>
<feature type="transmembrane region" description="Helical" evidence="9">
    <location>
        <begin position="51"/>
        <end position="72"/>
    </location>
</feature>
<evidence type="ECO:0000256" key="7">
    <source>
        <dbReference type="ARBA" id="ARBA00023224"/>
    </source>
</evidence>
<feature type="transmembrane region" description="Helical" evidence="9">
    <location>
        <begin position="19"/>
        <end position="39"/>
    </location>
</feature>
<evidence type="ECO:0000256" key="3">
    <source>
        <dbReference type="ARBA" id="ARBA00022989"/>
    </source>
</evidence>
<keyword evidence="7 8" id="KW-0807">Transducer</keyword>
<protein>
    <recommendedName>
        <fullName evidence="10">G-protein coupled receptors family 1 profile domain-containing protein</fullName>
    </recommendedName>
</protein>
<feature type="domain" description="G-protein coupled receptors family 1 profile" evidence="10">
    <location>
        <begin position="374"/>
        <end position="664"/>
    </location>
</feature>
<feature type="non-terminal residue" evidence="11">
    <location>
        <position position="1"/>
    </location>
</feature>
<dbReference type="Gene3D" id="1.20.1070.10">
    <property type="entry name" value="Rhodopsin 7-helix transmembrane proteins"/>
    <property type="match status" value="2"/>
</dbReference>
<evidence type="ECO:0000313" key="11">
    <source>
        <dbReference type="EMBL" id="CAH3029834.1"/>
    </source>
</evidence>
<keyword evidence="5 9" id="KW-0472">Membrane</keyword>
<dbReference type="SUPFAM" id="SSF81321">
    <property type="entry name" value="Family A G protein-coupled receptor-like"/>
    <property type="match status" value="2"/>
</dbReference>
<dbReference type="PROSITE" id="PS00237">
    <property type="entry name" value="G_PROTEIN_RECEP_F1_1"/>
    <property type="match status" value="2"/>
</dbReference>
<dbReference type="PANTHER" id="PTHR45695">
    <property type="entry name" value="LEUCOKININ RECEPTOR-RELATED"/>
    <property type="match status" value="1"/>
</dbReference>
<feature type="transmembrane region" description="Helical" evidence="9">
    <location>
        <begin position="92"/>
        <end position="110"/>
    </location>
</feature>
<dbReference type="InterPro" id="IPR017452">
    <property type="entry name" value="GPCR_Rhodpsn_7TM"/>
</dbReference>
<feature type="domain" description="G-protein coupled receptors family 1 profile" evidence="10">
    <location>
        <begin position="32"/>
        <end position="322"/>
    </location>
</feature>
<gene>
    <name evidence="11" type="ORF">PEVE_00036829</name>
</gene>
<reference evidence="11 12" key="1">
    <citation type="submission" date="2022-05" db="EMBL/GenBank/DDBJ databases">
        <authorList>
            <consortium name="Genoscope - CEA"/>
            <person name="William W."/>
        </authorList>
    </citation>
    <scope>NUCLEOTIDE SEQUENCE [LARGE SCALE GENOMIC DNA]</scope>
</reference>
<proteinExistence type="inferred from homology"/>
<accession>A0ABN8MNY7</accession>
<dbReference type="PANTHER" id="PTHR45695:SF9">
    <property type="entry name" value="LEUCOKININ RECEPTOR"/>
    <property type="match status" value="1"/>
</dbReference>
<evidence type="ECO:0000256" key="2">
    <source>
        <dbReference type="ARBA" id="ARBA00022692"/>
    </source>
</evidence>
<feature type="transmembrane region" description="Helical" evidence="9">
    <location>
        <begin position="131"/>
        <end position="151"/>
    </location>
</feature>
<dbReference type="SMART" id="SM01381">
    <property type="entry name" value="7TM_GPCR_Srsx"/>
    <property type="match status" value="1"/>
</dbReference>
<evidence type="ECO:0000256" key="5">
    <source>
        <dbReference type="ARBA" id="ARBA00023136"/>
    </source>
</evidence>
<dbReference type="Pfam" id="PF00001">
    <property type="entry name" value="7tm_1"/>
    <property type="match status" value="2"/>
</dbReference>
<organism evidence="11 12">
    <name type="scientific">Porites evermanni</name>
    <dbReference type="NCBI Taxonomy" id="104178"/>
    <lineage>
        <taxon>Eukaryota</taxon>
        <taxon>Metazoa</taxon>
        <taxon>Cnidaria</taxon>
        <taxon>Anthozoa</taxon>
        <taxon>Hexacorallia</taxon>
        <taxon>Scleractinia</taxon>
        <taxon>Fungiina</taxon>
        <taxon>Poritidae</taxon>
        <taxon>Porites</taxon>
    </lineage>
</organism>
<comment type="subcellular location">
    <subcellularLocation>
        <location evidence="1">Membrane</location>
        <topology evidence="1">Multi-pass membrane protein</topology>
    </subcellularLocation>
</comment>
<feature type="transmembrane region" description="Helical" evidence="9">
    <location>
        <begin position="605"/>
        <end position="628"/>
    </location>
</feature>